<name>A0ABW2BGI5_9HYPH</name>
<organism evidence="1 2">
    <name type="scientific">Methylobacterium komagatae</name>
    <dbReference type="NCBI Taxonomy" id="374425"/>
    <lineage>
        <taxon>Bacteria</taxon>
        <taxon>Pseudomonadati</taxon>
        <taxon>Pseudomonadota</taxon>
        <taxon>Alphaproteobacteria</taxon>
        <taxon>Hyphomicrobiales</taxon>
        <taxon>Methylobacteriaceae</taxon>
        <taxon>Methylobacterium</taxon>
    </lineage>
</organism>
<evidence type="ECO:0000313" key="1">
    <source>
        <dbReference type="EMBL" id="MFC6789503.1"/>
    </source>
</evidence>
<accession>A0ABW2BGI5</accession>
<reference evidence="2" key="1">
    <citation type="journal article" date="2019" name="Int. J. Syst. Evol. Microbiol.">
        <title>The Global Catalogue of Microorganisms (GCM) 10K type strain sequencing project: providing services to taxonomists for standard genome sequencing and annotation.</title>
        <authorList>
            <consortium name="The Broad Institute Genomics Platform"/>
            <consortium name="The Broad Institute Genome Sequencing Center for Infectious Disease"/>
            <person name="Wu L."/>
            <person name="Ma J."/>
        </authorList>
    </citation>
    <scope>NUCLEOTIDE SEQUENCE [LARGE SCALE GENOMIC DNA]</scope>
    <source>
        <strain evidence="2">CCUG 48316</strain>
    </source>
</reference>
<keyword evidence="2" id="KW-1185">Reference proteome</keyword>
<dbReference type="Proteomes" id="UP001596292">
    <property type="component" value="Unassembled WGS sequence"/>
</dbReference>
<dbReference type="EMBL" id="JBHSWN010000001">
    <property type="protein sequence ID" value="MFC6789503.1"/>
    <property type="molecule type" value="Genomic_DNA"/>
</dbReference>
<proteinExistence type="predicted"/>
<sequence length="69" mass="7608">MPFRADRILTRLWLTVAAPLVLAGSLHLGAELGLRSHPQAKREPEAASLVMVCSARSSHEKFCRLTPEN</sequence>
<evidence type="ECO:0000313" key="2">
    <source>
        <dbReference type="Proteomes" id="UP001596292"/>
    </source>
</evidence>
<comment type="caution">
    <text evidence="1">The sequence shown here is derived from an EMBL/GenBank/DDBJ whole genome shotgun (WGS) entry which is preliminary data.</text>
</comment>
<gene>
    <name evidence="1" type="ORF">ACFQE0_07645</name>
</gene>
<dbReference type="RefSeq" id="WP_378968535.1">
    <property type="nucleotide sequence ID" value="NZ_JBHSWN010000001.1"/>
</dbReference>
<protein>
    <submittedName>
        <fullName evidence="1">Uncharacterized protein</fullName>
    </submittedName>
</protein>